<dbReference type="GO" id="GO:0051301">
    <property type="term" value="P:cell division"/>
    <property type="evidence" value="ECO:0007669"/>
    <property type="project" value="UniProtKB-KW"/>
</dbReference>
<dbReference type="GO" id="GO:0000070">
    <property type="term" value="P:mitotic sister chromatid segregation"/>
    <property type="evidence" value="ECO:0007669"/>
    <property type="project" value="TreeGrafter"/>
</dbReference>
<evidence type="ECO:0000256" key="5">
    <source>
        <dbReference type="ARBA" id="ARBA00022776"/>
    </source>
</evidence>
<evidence type="ECO:0000313" key="11">
    <source>
        <dbReference type="Proteomes" id="UP000274822"/>
    </source>
</evidence>
<sequence>MATPDQLLPRPTAPRSELVVEHLGFFPLSFVDDVFNMVNDLVYQATAELERFIEAEQGGGEETEQGIHQFETLLESAVDKNFDLFELYVLRNTFAIREDVDLVLNYHEFGADAYSASIPIHGLDFSASQEDEDELDLKLNDVRRKVIALKNEIVTTDRRIERLEKCKQQIEFLTSMTKGKDVSPIDDTLSFVTDQVMALKTLLTSVRGEVDTGALFDGLQRSDDARTAYINEMVARQVEARGRGREAAAAGAKQAEGEKGVGAVDVERELKEVVERIGSVQDWQV</sequence>
<evidence type="ECO:0000256" key="7">
    <source>
        <dbReference type="ARBA" id="ARBA00023054"/>
    </source>
</evidence>
<dbReference type="InterPro" id="IPR008685">
    <property type="entry name" value="Centromere_Mis12"/>
</dbReference>
<keyword evidence="11" id="KW-1185">Reference proteome</keyword>
<dbReference type="PANTHER" id="PTHR14527:SF2">
    <property type="entry name" value="PROTEIN MIS12 HOMOLOG"/>
    <property type="match status" value="1"/>
</dbReference>
<proteinExistence type="inferred from homology"/>
<name>A0A433Q587_9FUNG</name>
<evidence type="ECO:0000256" key="1">
    <source>
        <dbReference type="ARBA" id="ARBA00004629"/>
    </source>
</evidence>
<dbReference type="GO" id="GO:0051382">
    <property type="term" value="P:kinetochore assembly"/>
    <property type="evidence" value="ECO:0007669"/>
    <property type="project" value="TreeGrafter"/>
</dbReference>
<reference evidence="10 11" key="1">
    <citation type="journal article" date="2018" name="New Phytol.">
        <title>Phylogenomics of Endogonaceae and evolution of mycorrhizas within Mucoromycota.</title>
        <authorList>
            <person name="Chang Y."/>
            <person name="Desiro A."/>
            <person name="Na H."/>
            <person name="Sandor L."/>
            <person name="Lipzen A."/>
            <person name="Clum A."/>
            <person name="Barry K."/>
            <person name="Grigoriev I.V."/>
            <person name="Martin F.M."/>
            <person name="Stajich J.E."/>
            <person name="Smith M.E."/>
            <person name="Bonito G."/>
            <person name="Spatafora J.W."/>
        </authorList>
    </citation>
    <scope>NUCLEOTIDE SEQUENCE [LARGE SCALE GENOMIC DNA]</scope>
    <source>
        <strain evidence="10 11">AD002</strain>
    </source>
</reference>
<evidence type="ECO:0000256" key="6">
    <source>
        <dbReference type="ARBA" id="ARBA00022838"/>
    </source>
</evidence>
<keyword evidence="6" id="KW-0995">Kinetochore</keyword>
<dbReference type="Proteomes" id="UP000274822">
    <property type="component" value="Unassembled WGS sequence"/>
</dbReference>
<evidence type="ECO:0000313" key="10">
    <source>
        <dbReference type="EMBL" id="RUS24936.1"/>
    </source>
</evidence>
<keyword evidence="7" id="KW-0175">Coiled coil</keyword>
<dbReference type="GO" id="GO:0005634">
    <property type="term" value="C:nucleus"/>
    <property type="evidence" value="ECO:0007669"/>
    <property type="project" value="InterPro"/>
</dbReference>
<evidence type="ECO:0000256" key="4">
    <source>
        <dbReference type="ARBA" id="ARBA00022618"/>
    </source>
</evidence>
<protein>
    <submittedName>
        <fullName evidence="10">Mis12 protein-domain-containing protein</fullName>
    </submittedName>
</protein>
<keyword evidence="8" id="KW-0131">Cell cycle</keyword>
<feature type="non-terminal residue" evidence="10">
    <location>
        <position position="285"/>
    </location>
</feature>
<keyword evidence="9" id="KW-0137">Centromere</keyword>
<evidence type="ECO:0000256" key="2">
    <source>
        <dbReference type="ARBA" id="ARBA00008643"/>
    </source>
</evidence>
<accession>A0A433Q587</accession>
<organism evidence="10 11">
    <name type="scientific">Jimgerdemannia flammicorona</name>
    <dbReference type="NCBI Taxonomy" id="994334"/>
    <lineage>
        <taxon>Eukaryota</taxon>
        <taxon>Fungi</taxon>
        <taxon>Fungi incertae sedis</taxon>
        <taxon>Mucoromycota</taxon>
        <taxon>Mucoromycotina</taxon>
        <taxon>Endogonomycetes</taxon>
        <taxon>Endogonales</taxon>
        <taxon>Endogonaceae</taxon>
        <taxon>Jimgerdemannia</taxon>
    </lineage>
</organism>
<dbReference type="AlphaFoldDB" id="A0A433Q587"/>
<dbReference type="GO" id="GO:0000444">
    <property type="term" value="C:MIS12/MIND type complex"/>
    <property type="evidence" value="ECO:0007669"/>
    <property type="project" value="TreeGrafter"/>
</dbReference>
<comment type="caution">
    <text evidence="10">The sequence shown here is derived from an EMBL/GenBank/DDBJ whole genome shotgun (WGS) entry which is preliminary data.</text>
</comment>
<evidence type="ECO:0000256" key="9">
    <source>
        <dbReference type="ARBA" id="ARBA00023328"/>
    </source>
</evidence>
<dbReference type="Pfam" id="PF05859">
    <property type="entry name" value="Mis12"/>
    <property type="match status" value="1"/>
</dbReference>
<keyword evidence="4" id="KW-0132">Cell division</keyword>
<keyword evidence="5" id="KW-0498">Mitosis</keyword>
<dbReference type="EMBL" id="RBNJ01014502">
    <property type="protein sequence ID" value="RUS24936.1"/>
    <property type="molecule type" value="Genomic_DNA"/>
</dbReference>
<gene>
    <name evidence="10" type="ORF">BC938DRAFT_472873</name>
</gene>
<comment type="similarity">
    <text evidence="2">Belongs to the mis12 family.</text>
</comment>
<evidence type="ECO:0000256" key="8">
    <source>
        <dbReference type="ARBA" id="ARBA00023306"/>
    </source>
</evidence>
<dbReference type="PANTHER" id="PTHR14527">
    <property type="entry name" value="PROTEIN MIS12 HOMOLOG"/>
    <property type="match status" value="1"/>
</dbReference>
<comment type="subcellular location">
    <subcellularLocation>
        <location evidence="1">Chromosome</location>
        <location evidence="1">Centromere</location>
        <location evidence="1">Kinetochore</location>
    </subcellularLocation>
</comment>
<evidence type="ECO:0000256" key="3">
    <source>
        <dbReference type="ARBA" id="ARBA00022454"/>
    </source>
</evidence>
<keyword evidence="3" id="KW-0158">Chromosome</keyword>